<reference evidence="2" key="2">
    <citation type="submission" date="2019-07" db="EMBL/GenBank/DDBJ databases">
        <authorList>
            <person name="Seetharam A."/>
            <person name="Woodhouse M."/>
            <person name="Cannon E."/>
        </authorList>
    </citation>
    <scope>NUCLEOTIDE SEQUENCE [LARGE SCALE GENOMIC DNA]</scope>
    <source>
        <strain evidence="2">cv. B73</strain>
    </source>
</reference>
<keyword evidence="3" id="KW-1185">Reference proteome</keyword>
<evidence type="ECO:0000313" key="3">
    <source>
        <dbReference type="Proteomes" id="UP000007305"/>
    </source>
</evidence>
<feature type="compositionally biased region" description="Low complexity" evidence="1">
    <location>
        <begin position="217"/>
        <end position="226"/>
    </location>
</feature>
<proteinExistence type="predicted"/>
<sequence>MDDGHRHVLPPRLPRELPPRRGHRHGVLGDQLDQRHRARRHDAGEPDPALPLLPGARAPPPRRRAGRRRRAARRARPLHQGGVPRQDHRRAGRRRRRQARAPARAPLPLPRARRDGLRRRRRRRPGAAADGARGVHHRHARPLAAAAGLRQGEAGVHAGVQPRRGAGPVRPQEPHLPAAEPGVEPPGEDHAQGAAAVGGGAAGEQADGVHRRGGAAQGRQPGGHHQLAAGAGDHDPVGGDPGAVGRPVRAGARGRRGDLLRRRDGDAEPAHHHAGRQHGGGPAQPGGLRGRGRARAAGAGAVHGADERHHRHAQGREDPPTERRGGEPPQERQGGRRHVERDVPGDAAGQGAPAGRRDSGGERAPEPAGGGAGAEAAEEVRVQVVADPDSARRRRAAAHDGDADFLLRVPMYPMVRISVPDAAGRRNPVTQIGLRNSLLHRFCIC</sequence>
<evidence type="ECO:0000313" key="2">
    <source>
        <dbReference type="EnsemblPlants" id="Zm00001eb415190_P001"/>
    </source>
</evidence>
<feature type="compositionally biased region" description="Basic residues" evidence="1">
    <location>
        <begin position="60"/>
        <end position="77"/>
    </location>
</feature>
<feature type="compositionally biased region" description="Basic and acidic residues" evidence="1">
    <location>
        <begin position="355"/>
        <end position="365"/>
    </location>
</feature>
<protein>
    <submittedName>
        <fullName evidence="2">Uncharacterized protein</fullName>
    </submittedName>
</protein>
<feature type="region of interest" description="Disordered" evidence="1">
    <location>
        <begin position="159"/>
        <end position="381"/>
    </location>
</feature>
<dbReference type="Gramene" id="Zm00001eb415190_T001">
    <property type="protein sequence ID" value="Zm00001eb415190_P001"/>
    <property type="gene ID" value="Zm00001eb415190"/>
</dbReference>
<organism evidence="2 3">
    <name type="scientific">Zea mays</name>
    <name type="common">Maize</name>
    <dbReference type="NCBI Taxonomy" id="4577"/>
    <lineage>
        <taxon>Eukaryota</taxon>
        <taxon>Viridiplantae</taxon>
        <taxon>Streptophyta</taxon>
        <taxon>Embryophyta</taxon>
        <taxon>Tracheophyta</taxon>
        <taxon>Spermatophyta</taxon>
        <taxon>Magnoliopsida</taxon>
        <taxon>Liliopsida</taxon>
        <taxon>Poales</taxon>
        <taxon>Poaceae</taxon>
        <taxon>PACMAD clade</taxon>
        <taxon>Panicoideae</taxon>
        <taxon>Andropogonodae</taxon>
        <taxon>Andropogoneae</taxon>
        <taxon>Tripsacinae</taxon>
        <taxon>Zea</taxon>
    </lineage>
</organism>
<feature type="compositionally biased region" description="Low complexity" evidence="1">
    <location>
        <begin position="345"/>
        <end position="354"/>
    </location>
</feature>
<feature type="compositionally biased region" description="Gly residues" evidence="1">
    <location>
        <begin position="277"/>
        <end position="289"/>
    </location>
</feature>
<dbReference type="Proteomes" id="UP000007305">
    <property type="component" value="Chromosome 10"/>
</dbReference>
<feature type="compositionally biased region" description="Basic residues" evidence="1">
    <location>
        <begin position="116"/>
        <end position="125"/>
    </location>
</feature>
<name>A0A804RGE9_MAIZE</name>
<feature type="compositionally biased region" description="Basic residues" evidence="1">
    <location>
        <begin position="87"/>
        <end position="99"/>
    </location>
</feature>
<reference evidence="2" key="3">
    <citation type="submission" date="2021-05" db="UniProtKB">
        <authorList>
            <consortium name="EnsemblPlants"/>
        </authorList>
    </citation>
    <scope>IDENTIFICATION</scope>
    <source>
        <strain evidence="2">cv. B73</strain>
    </source>
</reference>
<dbReference type="EnsemblPlants" id="Zm00001eb415190_T001">
    <property type="protein sequence ID" value="Zm00001eb415190_P001"/>
    <property type="gene ID" value="Zm00001eb415190"/>
</dbReference>
<accession>A0A804RGE9</accession>
<feature type="compositionally biased region" description="Basic and acidic residues" evidence="1">
    <location>
        <begin position="304"/>
        <end position="344"/>
    </location>
</feature>
<evidence type="ECO:0000256" key="1">
    <source>
        <dbReference type="SAM" id="MobiDB-lite"/>
    </source>
</evidence>
<dbReference type="InParanoid" id="A0A804RGE9"/>
<feature type="compositionally biased region" description="Basic and acidic residues" evidence="1">
    <location>
        <begin position="255"/>
        <end position="271"/>
    </location>
</feature>
<dbReference type="AlphaFoldDB" id="A0A804RGE9"/>
<reference evidence="3" key="1">
    <citation type="journal article" date="2009" name="Science">
        <title>The B73 maize genome: complexity, diversity, and dynamics.</title>
        <authorList>
            <person name="Schnable P.S."/>
            <person name="Ware D."/>
            <person name="Fulton R.S."/>
            <person name="Stein J.C."/>
            <person name="Wei F."/>
            <person name="Pasternak S."/>
            <person name="Liang C."/>
            <person name="Zhang J."/>
            <person name="Fulton L."/>
            <person name="Graves T.A."/>
            <person name="Minx P."/>
            <person name="Reily A.D."/>
            <person name="Courtney L."/>
            <person name="Kruchowski S.S."/>
            <person name="Tomlinson C."/>
            <person name="Strong C."/>
            <person name="Delehaunty K."/>
            <person name="Fronick C."/>
            <person name="Courtney B."/>
            <person name="Rock S.M."/>
            <person name="Belter E."/>
            <person name="Du F."/>
            <person name="Kim K."/>
            <person name="Abbott R.M."/>
            <person name="Cotton M."/>
            <person name="Levy A."/>
            <person name="Marchetto P."/>
            <person name="Ochoa K."/>
            <person name="Jackson S.M."/>
            <person name="Gillam B."/>
            <person name="Chen W."/>
            <person name="Yan L."/>
            <person name="Higginbotham J."/>
            <person name="Cardenas M."/>
            <person name="Waligorski J."/>
            <person name="Applebaum E."/>
            <person name="Phelps L."/>
            <person name="Falcone J."/>
            <person name="Kanchi K."/>
            <person name="Thane T."/>
            <person name="Scimone A."/>
            <person name="Thane N."/>
            <person name="Henke J."/>
            <person name="Wang T."/>
            <person name="Ruppert J."/>
            <person name="Shah N."/>
            <person name="Rotter K."/>
            <person name="Hodges J."/>
            <person name="Ingenthron E."/>
            <person name="Cordes M."/>
            <person name="Kohlberg S."/>
            <person name="Sgro J."/>
            <person name="Delgado B."/>
            <person name="Mead K."/>
            <person name="Chinwalla A."/>
            <person name="Leonard S."/>
            <person name="Crouse K."/>
            <person name="Collura K."/>
            <person name="Kudrna D."/>
            <person name="Currie J."/>
            <person name="He R."/>
            <person name="Angelova A."/>
            <person name="Rajasekar S."/>
            <person name="Mueller T."/>
            <person name="Lomeli R."/>
            <person name="Scara G."/>
            <person name="Ko A."/>
            <person name="Delaney K."/>
            <person name="Wissotski M."/>
            <person name="Lopez G."/>
            <person name="Campos D."/>
            <person name="Braidotti M."/>
            <person name="Ashley E."/>
            <person name="Golser W."/>
            <person name="Kim H."/>
            <person name="Lee S."/>
            <person name="Lin J."/>
            <person name="Dujmic Z."/>
            <person name="Kim W."/>
            <person name="Talag J."/>
            <person name="Zuccolo A."/>
            <person name="Fan C."/>
            <person name="Sebastian A."/>
            <person name="Kramer M."/>
            <person name="Spiegel L."/>
            <person name="Nascimento L."/>
            <person name="Zutavern T."/>
            <person name="Miller B."/>
            <person name="Ambroise C."/>
            <person name="Muller S."/>
            <person name="Spooner W."/>
            <person name="Narechania A."/>
            <person name="Ren L."/>
            <person name="Wei S."/>
            <person name="Kumari S."/>
            <person name="Faga B."/>
            <person name="Levy M.J."/>
            <person name="McMahan L."/>
            <person name="Van Buren P."/>
            <person name="Vaughn M.W."/>
            <person name="Ying K."/>
            <person name="Yeh C.-T."/>
            <person name="Emrich S.J."/>
            <person name="Jia Y."/>
            <person name="Kalyanaraman A."/>
            <person name="Hsia A.-P."/>
            <person name="Barbazuk W.B."/>
            <person name="Baucom R.S."/>
            <person name="Brutnell T.P."/>
            <person name="Carpita N.C."/>
            <person name="Chaparro C."/>
            <person name="Chia J.-M."/>
            <person name="Deragon J.-M."/>
            <person name="Estill J.C."/>
            <person name="Fu Y."/>
            <person name="Jeddeloh J.A."/>
            <person name="Han Y."/>
            <person name="Lee H."/>
            <person name="Li P."/>
            <person name="Lisch D.R."/>
            <person name="Liu S."/>
            <person name="Liu Z."/>
            <person name="Nagel D.H."/>
            <person name="McCann M.C."/>
            <person name="SanMiguel P."/>
            <person name="Myers A.M."/>
            <person name="Nettleton D."/>
            <person name="Nguyen J."/>
            <person name="Penning B.W."/>
            <person name="Ponnala L."/>
            <person name="Schneider K.L."/>
            <person name="Schwartz D.C."/>
            <person name="Sharma A."/>
            <person name="Soderlund C."/>
            <person name="Springer N.M."/>
            <person name="Sun Q."/>
            <person name="Wang H."/>
            <person name="Waterman M."/>
            <person name="Westerman R."/>
            <person name="Wolfgruber T.K."/>
            <person name="Yang L."/>
            <person name="Yu Y."/>
            <person name="Zhang L."/>
            <person name="Zhou S."/>
            <person name="Zhu Q."/>
            <person name="Bennetzen J.L."/>
            <person name="Dawe R.K."/>
            <person name="Jiang J."/>
            <person name="Jiang N."/>
            <person name="Presting G.G."/>
            <person name="Wessler S.R."/>
            <person name="Aluru S."/>
            <person name="Martienssen R.A."/>
            <person name="Clifton S.W."/>
            <person name="McCombie W.R."/>
            <person name="Wing R.A."/>
            <person name="Wilson R.K."/>
        </authorList>
    </citation>
    <scope>NUCLEOTIDE SEQUENCE [LARGE SCALE GENOMIC DNA]</scope>
    <source>
        <strain evidence="3">cv. B73</strain>
    </source>
</reference>
<feature type="region of interest" description="Disordered" evidence="1">
    <location>
        <begin position="1"/>
        <end position="141"/>
    </location>
</feature>